<feature type="non-terminal residue" evidence="2">
    <location>
        <position position="206"/>
    </location>
</feature>
<evidence type="ECO:0000313" key="2">
    <source>
        <dbReference type="EMBL" id="CAK0813366.1"/>
    </source>
</evidence>
<comment type="caution">
    <text evidence="2">The sequence shown here is derived from an EMBL/GenBank/DDBJ whole genome shotgun (WGS) entry which is preliminary data.</text>
</comment>
<evidence type="ECO:0000256" key="1">
    <source>
        <dbReference type="SAM" id="Coils"/>
    </source>
</evidence>
<sequence>YFLWIPLRFPCVQYLPSCEPVHQEDISGDAEFHLEKCTAAFLLDPAVVVQGLAVLWCWISYVLSAPFTYFQLLPMSAAAAVAAARVYSLKPLQAELCYFKEENTKFRNHNEQLNSVAESLHSKNRALERSICDLEHVREALERYAEKTHGDVGAVLAEVKSSIVEQERSIAEQKRIQKKTQAIQRRQRGTLDLLLQSSLMSLRHGG</sequence>
<reference evidence="2" key="1">
    <citation type="submission" date="2023-10" db="EMBL/GenBank/DDBJ databases">
        <authorList>
            <person name="Chen Y."/>
            <person name="Shah S."/>
            <person name="Dougan E. K."/>
            <person name="Thang M."/>
            <person name="Chan C."/>
        </authorList>
    </citation>
    <scope>NUCLEOTIDE SEQUENCE [LARGE SCALE GENOMIC DNA]</scope>
</reference>
<dbReference type="Proteomes" id="UP001189429">
    <property type="component" value="Unassembled WGS sequence"/>
</dbReference>
<name>A0ABN9R3L9_9DINO</name>
<organism evidence="2 3">
    <name type="scientific">Prorocentrum cordatum</name>
    <dbReference type="NCBI Taxonomy" id="2364126"/>
    <lineage>
        <taxon>Eukaryota</taxon>
        <taxon>Sar</taxon>
        <taxon>Alveolata</taxon>
        <taxon>Dinophyceae</taxon>
        <taxon>Prorocentrales</taxon>
        <taxon>Prorocentraceae</taxon>
        <taxon>Prorocentrum</taxon>
    </lineage>
</organism>
<feature type="non-terminal residue" evidence="2">
    <location>
        <position position="1"/>
    </location>
</feature>
<keyword evidence="3" id="KW-1185">Reference proteome</keyword>
<dbReference type="EMBL" id="CAUYUJ010005360">
    <property type="protein sequence ID" value="CAK0813366.1"/>
    <property type="molecule type" value="Genomic_DNA"/>
</dbReference>
<evidence type="ECO:0000313" key="3">
    <source>
        <dbReference type="Proteomes" id="UP001189429"/>
    </source>
</evidence>
<accession>A0ABN9R3L9</accession>
<proteinExistence type="predicted"/>
<feature type="coiled-coil region" evidence="1">
    <location>
        <begin position="110"/>
        <end position="147"/>
    </location>
</feature>
<gene>
    <name evidence="2" type="ORF">PCOR1329_LOCUS17320</name>
</gene>
<protein>
    <submittedName>
        <fullName evidence="2">Uncharacterized protein</fullName>
    </submittedName>
</protein>
<keyword evidence="1" id="KW-0175">Coiled coil</keyword>